<reference evidence="4" key="1">
    <citation type="journal article" date="2019" name="Int. J. Syst. Evol. Microbiol.">
        <title>The Global Catalogue of Microorganisms (GCM) 10K type strain sequencing project: providing services to taxonomists for standard genome sequencing and annotation.</title>
        <authorList>
            <consortium name="The Broad Institute Genomics Platform"/>
            <consortium name="The Broad Institute Genome Sequencing Center for Infectious Disease"/>
            <person name="Wu L."/>
            <person name="Ma J."/>
        </authorList>
    </citation>
    <scope>NUCLEOTIDE SEQUENCE [LARGE SCALE GENOMIC DNA]</scope>
    <source>
        <strain evidence="4">JCM 15395</strain>
    </source>
</reference>
<accession>A0ABP3QLF9</accession>
<dbReference type="PRINTS" id="PR00033">
    <property type="entry name" value="HTHASNC"/>
</dbReference>
<protein>
    <submittedName>
        <fullName evidence="3">Transcriptional regulator</fullName>
    </submittedName>
</protein>
<dbReference type="InterPro" id="IPR036390">
    <property type="entry name" value="WH_DNA-bd_sf"/>
</dbReference>
<dbReference type="InterPro" id="IPR011991">
    <property type="entry name" value="ArsR-like_HTH"/>
</dbReference>
<evidence type="ECO:0000313" key="3">
    <source>
        <dbReference type="EMBL" id="GAA0592344.1"/>
    </source>
</evidence>
<organism evidence="3 4">
    <name type="scientific">Virgibacillus siamensis</name>
    <dbReference type="NCBI Taxonomy" id="480071"/>
    <lineage>
        <taxon>Bacteria</taxon>
        <taxon>Bacillati</taxon>
        <taxon>Bacillota</taxon>
        <taxon>Bacilli</taxon>
        <taxon>Bacillales</taxon>
        <taxon>Bacillaceae</taxon>
        <taxon>Virgibacillus</taxon>
    </lineage>
</organism>
<dbReference type="InterPro" id="IPR036388">
    <property type="entry name" value="WH-like_DNA-bd_sf"/>
</dbReference>
<comment type="caution">
    <text evidence="3">The sequence shown here is derived from an EMBL/GenBank/DDBJ whole genome shotgun (WGS) entry which is preliminary data.</text>
</comment>
<name>A0ABP3QLF9_9BACI</name>
<dbReference type="RefSeq" id="WP_343810101.1">
    <property type="nucleotide sequence ID" value="NZ_BAAADS010000001.1"/>
</dbReference>
<sequence length="306" mass="34448">MLELSIDESDVLKKVAHALSSEVRINILKLLNYKKMNVLELSEKLGLPVSTIASNIKVLEKSGIISTELQPASRGTMKVCTRNFDDIHMQLNSGTGYNDPKNSYQIEMPVGHYIDSVIHPTCGLINPHGIMKPEDEPSLFYHPDRMSAQLVWFRKGYVEYRFPLFVPADAELESIQFSLELCSEAPNYDHDWPSDISIWINGHEVCTWTCPGDFGDRRGKLNPQWVPDKHTQYGLLKTWKVNDKGSFLDDVKVSDVTLHDINIGGNKSVLFKIGVTPDAANIGGINLFGRGFGDHDQDILMRLIYS</sequence>
<feature type="domain" description="HTH arsR-type" evidence="2">
    <location>
        <begin position="14"/>
        <end position="119"/>
    </location>
</feature>
<keyword evidence="4" id="KW-1185">Reference proteome</keyword>
<evidence type="ECO:0000259" key="2">
    <source>
        <dbReference type="SMART" id="SM00418"/>
    </source>
</evidence>
<proteinExistence type="predicted"/>
<dbReference type="Proteomes" id="UP001500866">
    <property type="component" value="Unassembled WGS sequence"/>
</dbReference>
<evidence type="ECO:0000313" key="4">
    <source>
        <dbReference type="Proteomes" id="UP001500866"/>
    </source>
</evidence>
<dbReference type="SUPFAM" id="SSF46785">
    <property type="entry name" value="Winged helix' DNA-binding domain"/>
    <property type="match status" value="1"/>
</dbReference>
<dbReference type="InterPro" id="IPR001845">
    <property type="entry name" value="HTH_ArsR_DNA-bd_dom"/>
</dbReference>
<dbReference type="Pfam" id="PF01022">
    <property type="entry name" value="HTH_5"/>
    <property type="match status" value="1"/>
</dbReference>
<dbReference type="EMBL" id="BAAADS010000001">
    <property type="protein sequence ID" value="GAA0592344.1"/>
    <property type="molecule type" value="Genomic_DNA"/>
</dbReference>
<dbReference type="SMART" id="SM00418">
    <property type="entry name" value="HTH_ARSR"/>
    <property type="match status" value="1"/>
</dbReference>
<keyword evidence="1" id="KW-0238">DNA-binding</keyword>
<dbReference type="Gene3D" id="1.10.10.10">
    <property type="entry name" value="Winged helix-like DNA-binding domain superfamily/Winged helix DNA-binding domain"/>
    <property type="match status" value="1"/>
</dbReference>
<evidence type="ECO:0000256" key="1">
    <source>
        <dbReference type="ARBA" id="ARBA00023125"/>
    </source>
</evidence>
<dbReference type="InterPro" id="IPR000485">
    <property type="entry name" value="AsnC-type_HTH_dom"/>
</dbReference>
<dbReference type="CDD" id="cd00090">
    <property type="entry name" value="HTH_ARSR"/>
    <property type="match status" value="1"/>
</dbReference>
<gene>
    <name evidence="3" type="ORF">GCM10009001_05660</name>
</gene>